<evidence type="ECO:0000256" key="3">
    <source>
        <dbReference type="ARBA" id="ARBA00022490"/>
    </source>
</evidence>
<protein>
    <recommendedName>
        <fullName evidence="10">Agenet-like domain-containing protein</fullName>
    </recommendedName>
</protein>
<feature type="compositionally biased region" description="Basic residues" evidence="9">
    <location>
        <begin position="583"/>
        <end position="595"/>
    </location>
</feature>
<dbReference type="GO" id="GO:0099577">
    <property type="term" value="P:regulation of translation at presynapse, modulating synaptic transmission"/>
    <property type="evidence" value="ECO:0007669"/>
    <property type="project" value="TreeGrafter"/>
</dbReference>
<evidence type="ECO:0000256" key="1">
    <source>
        <dbReference type="ARBA" id="ARBA00004210"/>
    </source>
</evidence>
<dbReference type="GO" id="GO:0043488">
    <property type="term" value="P:regulation of mRNA stability"/>
    <property type="evidence" value="ECO:0007669"/>
    <property type="project" value="TreeGrafter"/>
</dbReference>
<dbReference type="GO" id="GO:0003730">
    <property type="term" value="F:mRNA 3'-UTR binding"/>
    <property type="evidence" value="ECO:0007669"/>
    <property type="project" value="TreeGrafter"/>
</dbReference>
<evidence type="ECO:0000313" key="11">
    <source>
        <dbReference type="EnsemblMetazoa" id="XP_038051038.1"/>
    </source>
</evidence>
<dbReference type="GO" id="GO:0098793">
    <property type="term" value="C:presynapse"/>
    <property type="evidence" value="ECO:0007669"/>
    <property type="project" value="GOC"/>
</dbReference>
<comment type="similarity">
    <text evidence="2">Belongs to the FMR1 family.</text>
</comment>
<dbReference type="Gene3D" id="2.30.30.140">
    <property type="match status" value="2"/>
</dbReference>
<name>A0A913ZGX4_PATMI</name>
<feature type="compositionally biased region" description="Polar residues" evidence="9">
    <location>
        <begin position="711"/>
        <end position="721"/>
    </location>
</feature>
<feature type="compositionally biased region" description="Low complexity" evidence="9">
    <location>
        <begin position="504"/>
        <end position="523"/>
    </location>
</feature>
<evidence type="ECO:0000256" key="4">
    <source>
        <dbReference type="ARBA" id="ARBA00022737"/>
    </source>
</evidence>
<feature type="domain" description="Agenet-like" evidence="10">
    <location>
        <begin position="4"/>
        <end position="50"/>
    </location>
</feature>
<dbReference type="RefSeq" id="XP_038051038.1">
    <property type="nucleotide sequence ID" value="XM_038195110.1"/>
</dbReference>
<keyword evidence="3" id="KW-0963">Cytoplasm</keyword>
<keyword evidence="12" id="KW-1185">Reference proteome</keyword>
<feature type="region of interest" description="Disordered" evidence="9">
    <location>
        <begin position="381"/>
        <end position="750"/>
    </location>
</feature>
<dbReference type="GO" id="GO:0048170">
    <property type="term" value="P:positive regulation of long-term neuronal synaptic plasticity"/>
    <property type="evidence" value="ECO:0007669"/>
    <property type="project" value="TreeGrafter"/>
</dbReference>
<dbReference type="Pfam" id="PF00013">
    <property type="entry name" value="KH_1"/>
    <property type="match status" value="2"/>
</dbReference>
<dbReference type="OrthoDB" id="424249at2759"/>
<dbReference type="PANTHER" id="PTHR10603">
    <property type="entry name" value="FRAGILE X MENTAL RETARDATION SYNDROME-RELATED PROTEIN"/>
    <property type="match status" value="1"/>
</dbReference>
<accession>A0A913ZGX4</accession>
<dbReference type="InterPro" id="IPR004088">
    <property type="entry name" value="KH_dom_type_1"/>
</dbReference>
<evidence type="ECO:0000256" key="5">
    <source>
        <dbReference type="ARBA" id="ARBA00022884"/>
    </source>
</evidence>
<dbReference type="Proteomes" id="UP000887568">
    <property type="component" value="Unplaced"/>
</dbReference>
<dbReference type="CDD" id="cd22427">
    <property type="entry name" value="KH_I_FMR1_FXR_rpt3"/>
    <property type="match status" value="1"/>
</dbReference>
<feature type="compositionally biased region" description="Gly residues" evidence="9">
    <location>
        <begin position="487"/>
        <end position="503"/>
    </location>
</feature>
<dbReference type="GO" id="GO:0048513">
    <property type="term" value="P:animal organ development"/>
    <property type="evidence" value="ECO:0007669"/>
    <property type="project" value="TreeGrafter"/>
</dbReference>
<keyword evidence="4" id="KW-0677">Repeat</keyword>
<feature type="compositionally biased region" description="Gly residues" evidence="9">
    <location>
        <begin position="423"/>
        <end position="434"/>
    </location>
</feature>
<dbReference type="InterPro" id="IPR004087">
    <property type="entry name" value="KH_dom"/>
</dbReference>
<sequence length="750" mass="82186">MEELSVEVLDANGAHFKAFIKNIHDNEVTVAFENNWSPERRVPFADVRLPPPPSTDDVNDLKAGDEVEVYSRAYEGEPGGWWHAKIQMIKGEFYVLEYIGYDATYNEIVQLDRLRYPNKQPSLSADTFHKVAISVPADIREYAKDPKHHQDFLKSTGAIAIVYDEDIESLLVFGTSASLMRRAELLSDMHFRSIREKMLMMGRAEEAAQQLESTRNQLEGCLEEFSVSEDLMGLAIGAHGANIQAARRIVGVRRIDLDEDTCTFRIYGELDAIRQARSMLEFGEEVCEVPRSVIGKVIGKNGRVIQEIVDKSGVVRVKIKGDNERETATDNNLVPFMFVGTKENIVNARVFLEYHLAHLKDMEELRIQRLQIDQQLRNFSGGYVPGAYFPPPRDRNDRGYGSDLSEDSGGGRGRRGRGRGRGGARGGSRGGPRGGLNSSGRGRSPSDQDMASGEDGARSSDWAEQVLQDDKDRRREGGTYTSRSGASRGGSSRGGSSRGGASRGGYPPRGGASNRGRGRSTQGRGRGRGGYDGPRNGTPPSETDEDSYRDNRRRRNDEEETLLEDTTVDDDTNNTEKEDDGRRNKRRPRRRKNRGRGGSENGDGFHESYADDTDNSKASSPMPRRRFGGSQRGASNAQGRGTGGAGDASERREGASERREVNGDSSGKPANASNSSTTRAPSSNGPKEQRDARGPRNRRPPPGNQTRPTAKSGSDDATQSKGAAATKSAPPPPPPPAESKESPQLVNGRA</sequence>
<dbReference type="AlphaFoldDB" id="A0A913ZGX4"/>
<evidence type="ECO:0000256" key="9">
    <source>
        <dbReference type="SAM" id="MobiDB-lite"/>
    </source>
</evidence>
<dbReference type="Pfam" id="PF17904">
    <property type="entry name" value="KH_9"/>
    <property type="match status" value="1"/>
</dbReference>
<dbReference type="InterPro" id="IPR022034">
    <property type="entry name" value="FMR1-like_C_core"/>
</dbReference>
<dbReference type="GO" id="GO:0045182">
    <property type="term" value="F:translation regulator activity"/>
    <property type="evidence" value="ECO:0007669"/>
    <property type="project" value="TreeGrafter"/>
</dbReference>
<dbReference type="GO" id="GO:0010494">
    <property type="term" value="C:cytoplasmic stress granule"/>
    <property type="evidence" value="ECO:0007669"/>
    <property type="project" value="UniProtKB-SubCell"/>
</dbReference>
<feature type="compositionally biased region" description="Acidic residues" evidence="9">
    <location>
        <begin position="558"/>
        <end position="573"/>
    </location>
</feature>
<dbReference type="GO" id="GO:0005634">
    <property type="term" value="C:nucleus"/>
    <property type="evidence" value="ECO:0007669"/>
    <property type="project" value="TreeGrafter"/>
</dbReference>
<feature type="compositionally biased region" description="Polar residues" evidence="9">
    <location>
        <begin position="671"/>
        <end position="686"/>
    </location>
</feature>
<dbReference type="Pfam" id="PF18336">
    <property type="entry name" value="Tudor_FRX1"/>
    <property type="match status" value="1"/>
</dbReference>
<organism evidence="11 12">
    <name type="scientific">Patiria miniata</name>
    <name type="common">Bat star</name>
    <name type="synonym">Asterina miniata</name>
    <dbReference type="NCBI Taxonomy" id="46514"/>
    <lineage>
        <taxon>Eukaryota</taxon>
        <taxon>Metazoa</taxon>
        <taxon>Echinodermata</taxon>
        <taxon>Eleutherozoa</taxon>
        <taxon>Asterozoa</taxon>
        <taxon>Asteroidea</taxon>
        <taxon>Valvatacea</taxon>
        <taxon>Valvatida</taxon>
        <taxon>Asterinidae</taxon>
        <taxon>Patiria</taxon>
    </lineage>
</organism>
<dbReference type="InterPro" id="IPR040148">
    <property type="entry name" value="FMR1"/>
</dbReference>
<evidence type="ECO:0000313" key="12">
    <source>
        <dbReference type="Proteomes" id="UP000887568"/>
    </source>
</evidence>
<dbReference type="EnsemblMetazoa" id="XM_038195110.1">
    <property type="protein sequence ID" value="XP_038051038.1"/>
    <property type="gene ID" value="LOC119724173"/>
</dbReference>
<dbReference type="OMA" id="DQQQRGY"/>
<dbReference type="PANTHER" id="PTHR10603:SF7">
    <property type="entry name" value="FRAGILE X MESSENGER RIBONUCLEOPROTEIN 1 HOMOLOG"/>
    <property type="match status" value="1"/>
</dbReference>
<evidence type="ECO:0000256" key="8">
    <source>
        <dbReference type="PROSITE-ProRule" id="PRU00117"/>
    </source>
</evidence>
<evidence type="ECO:0000259" key="10">
    <source>
        <dbReference type="PROSITE" id="PS51641"/>
    </source>
</evidence>
<dbReference type="Pfam" id="PF05641">
    <property type="entry name" value="Agenet"/>
    <property type="match status" value="1"/>
</dbReference>
<keyword evidence="6" id="KW-0770">Synapse</keyword>
<feature type="compositionally biased region" description="Basic and acidic residues" evidence="9">
    <location>
        <begin position="648"/>
        <end position="662"/>
    </location>
</feature>
<dbReference type="CDD" id="cd20402">
    <property type="entry name" value="Tudor_Agenet_FMRP-like_rpt1"/>
    <property type="match status" value="1"/>
</dbReference>
<proteinExistence type="inferred from homology"/>
<dbReference type="PROSITE" id="PS50084">
    <property type="entry name" value="KH_TYPE_1"/>
    <property type="match status" value="2"/>
</dbReference>
<dbReference type="Gene3D" id="3.30.1370.10">
    <property type="entry name" value="K Homology domain, type 1"/>
    <property type="match status" value="2"/>
</dbReference>
<dbReference type="GO" id="GO:0045727">
    <property type="term" value="P:positive regulation of translation"/>
    <property type="evidence" value="ECO:0007669"/>
    <property type="project" value="TreeGrafter"/>
</dbReference>
<evidence type="ECO:0000256" key="6">
    <source>
        <dbReference type="ARBA" id="ARBA00023018"/>
    </source>
</evidence>
<dbReference type="SMART" id="SM00322">
    <property type="entry name" value="KH"/>
    <property type="match status" value="2"/>
</dbReference>
<dbReference type="InterPro" id="IPR008395">
    <property type="entry name" value="Agenet-like_dom"/>
</dbReference>
<evidence type="ECO:0000256" key="2">
    <source>
        <dbReference type="ARBA" id="ARBA00006633"/>
    </source>
</evidence>
<evidence type="ECO:0000256" key="7">
    <source>
        <dbReference type="ARBA" id="ARBA00034103"/>
    </source>
</evidence>
<feature type="compositionally biased region" description="Basic residues" evidence="9">
    <location>
        <begin position="412"/>
        <end position="422"/>
    </location>
</feature>
<dbReference type="SUPFAM" id="SSF54791">
    <property type="entry name" value="Eukaryotic type KH-domain (KH-domain type I)"/>
    <property type="match status" value="2"/>
</dbReference>
<dbReference type="CDD" id="cd22425">
    <property type="entry name" value="KH_I_FMR1_FXR_rpt1"/>
    <property type="match status" value="1"/>
</dbReference>
<comment type="subcellular location">
    <subcellularLocation>
        <location evidence="1">Cytoplasm</location>
        <location evidence="1">Stress granule</location>
    </subcellularLocation>
    <subcellularLocation>
        <location evidence="7">Synapse</location>
    </subcellularLocation>
</comment>
<dbReference type="GeneID" id="119724173"/>
<dbReference type="Pfam" id="PF12235">
    <property type="entry name" value="FXMRP1_C_core"/>
    <property type="match status" value="1"/>
</dbReference>
<dbReference type="CDD" id="cd22426">
    <property type="entry name" value="KH_I_FMR1_FXR_rpt2"/>
    <property type="match status" value="1"/>
</dbReference>
<keyword evidence="5 8" id="KW-0694">RNA-binding</keyword>
<dbReference type="InterPro" id="IPR041560">
    <property type="entry name" value="Tudor_FRM1"/>
</dbReference>
<dbReference type="GO" id="GO:0043005">
    <property type="term" value="C:neuron projection"/>
    <property type="evidence" value="ECO:0007669"/>
    <property type="project" value="TreeGrafter"/>
</dbReference>
<dbReference type="GO" id="GO:0051028">
    <property type="term" value="P:mRNA transport"/>
    <property type="evidence" value="ECO:0007669"/>
    <property type="project" value="TreeGrafter"/>
</dbReference>
<dbReference type="InterPro" id="IPR040472">
    <property type="entry name" value="FMRP_KH0"/>
</dbReference>
<dbReference type="PROSITE" id="PS51641">
    <property type="entry name" value="AGENET_LIKE"/>
    <property type="match status" value="2"/>
</dbReference>
<dbReference type="FunFam" id="3.30.1370.10:FF:000054">
    <property type="entry name" value="Fragile X mental retardation protein 1"/>
    <property type="match status" value="1"/>
</dbReference>
<dbReference type="InterPro" id="IPR036612">
    <property type="entry name" value="KH_dom_type_1_sf"/>
</dbReference>
<feature type="compositionally biased region" description="Basic and acidic residues" evidence="9">
    <location>
        <begin position="468"/>
        <end position="477"/>
    </location>
</feature>
<reference evidence="11" key="1">
    <citation type="submission" date="2022-11" db="UniProtKB">
        <authorList>
            <consortium name="EnsemblMetazoa"/>
        </authorList>
    </citation>
    <scope>IDENTIFICATION</scope>
</reference>
<feature type="domain" description="Agenet-like" evidence="10">
    <location>
        <begin position="65"/>
        <end position="117"/>
    </location>
</feature>